<keyword evidence="6" id="KW-0479">Metal-binding</keyword>
<comment type="catalytic activity">
    <reaction evidence="1">
        <text>a 2'-deoxyribonucleoside 5'-phosphate + H2O = a 2'-deoxyribonucleoside + phosphate</text>
        <dbReference type="Rhea" id="RHEA:36167"/>
        <dbReference type="ChEBI" id="CHEBI:15377"/>
        <dbReference type="ChEBI" id="CHEBI:18274"/>
        <dbReference type="ChEBI" id="CHEBI:43474"/>
        <dbReference type="ChEBI" id="CHEBI:65317"/>
        <dbReference type="EC" id="3.1.3.89"/>
    </reaction>
</comment>
<evidence type="ECO:0000256" key="5">
    <source>
        <dbReference type="ARBA" id="ARBA00012964"/>
    </source>
</evidence>
<comment type="subunit">
    <text evidence="4">Homodimer.</text>
</comment>
<dbReference type="InterPro" id="IPR039356">
    <property type="entry name" value="YfbR/HDDC2"/>
</dbReference>
<dbReference type="EMBL" id="DRYQ01000099">
    <property type="protein sequence ID" value="HHQ51067.1"/>
    <property type="molecule type" value="Genomic_DNA"/>
</dbReference>
<sequence length="189" mass="21298">MRMTNSIFYVKALLNLARTGWLLRGVPASIAETVAEHSFLSAYICIELGSRIQGVDIGKAVLYSLIHDLGEAFVGDITKPVGLRLGELKSRIEEDYVVNNIDNELIKELYRRYASQSDFEAKLAKICNYISTLLIGVDYEKLGYKVDEIVHNAHNEVLKLSKELNIRELVEKLLSELVTDTQSTTFKNS</sequence>
<evidence type="ECO:0000256" key="3">
    <source>
        <dbReference type="ARBA" id="ARBA00001941"/>
    </source>
</evidence>
<evidence type="ECO:0000256" key="2">
    <source>
        <dbReference type="ARBA" id="ARBA00001936"/>
    </source>
</evidence>
<gene>
    <name evidence="9" type="ORF">ENM66_06940</name>
</gene>
<comment type="cofactor">
    <cofactor evidence="2">
        <name>Mn(2+)</name>
        <dbReference type="ChEBI" id="CHEBI:29035"/>
    </cofactor>
</comment>
<comment type="cofactor">
    <cofactor evidence="3">
        <name>Co(2+)</name>
        <dbReference type="ChEBI" id="CHEBI:48828"/>
    </cofactor>
</comment>
<dbReference type="PANTHER" id="PTHR11845">
    <property type="entry name" value="5'-DEOXYNUCLEOTIDASE HDDC2"/>
    <property type="match status" value="1"/>
</dbReference>
<proteinExistence type="predicted"/>
<dbReference type="GO" id="GO:0046872">
    <property type="term" value="F:metal ion binding"/>
    <property type="evidence" value="ECO:0007669"/>
    <property type="project" value="UniProtKB-KW"/>
</dbReference>
<evidence type="ECO:0000256" key="1">
    <source>
        <dbReference type="ARBA" id="ARBA00001638"/>
    </source>
</evidence>
<evidence type="ECO:0000256" key="4">
    <source>
        <dbReference type="ARBA" id="ARBA00011738"/>
    </source>
</evidence>
<dbReference type="SMART" id="SM00471">
    <property type="entry name" value="HDc"/>
    <property type="match status" value="1"/>
</dbReference>
<evidence type="ECO:0000256" key="7">
    <source>
        <dbReference type="ARBA" id="ARBA00022801"/>
    </source>
</evidence>
<evidence type="ECO:0000256" key="6">
    <source>
        <dbReference type="ARBA" id="ARBA00022723"/>
    </source>
</evidence>
<organism evidence="9">
    <name type="scientific">Ignisphaera aggregans</name>
    <dbReference type="NCBI Taxonomy" id="334771"/>
    <lineage>
        <taxon>Archaea</taxon>
        <taxon>Thermoproteota</taxon>
        <taxon>Thermoprotei</taxon>
        <taxon>Desulfurococcales</taxon>
        <taxon>Desulfurococcaceae</taxon>
        <taxon>Ignisphaera</taxon>
    </lineage>
</organism>
<feature type="domain" description="HD/PDEase" evidence="8">
    <location>
        <begin position="30"/>
        <end position="142"/>
    </location>
</feature>
<dbReference type="PANTHER" id="PTHR11845:SF13">
    <property type="entry name" value="5'-DEOXYNUCLEOTIDASE HDDC2"/>
    <property type="match status" value="1"/>
</dbReference>
<dbReference type="AlphaFoldDB" id="A0A7J3Z8R8"/>
<dbReference type="Gene3D" id="1.10.3210.10">
    <property type="entry name" value="Hypothetical protein af1432"/>
    <property type="match status" value="1"/>
</dbReference>
<protein>
    <recommendedName>
        <fullName evidence="5">5'-deoxynucleotidase</fullName>
        <ecNumber evidence="5">3.1.3.89</ecNumber>
    </recommendedName>
</protein>
<dbReference type="SUPFAM" id="SSF109604">
    <property type="entry name" value="HD-domain/PDEase-like"/>
    <property type="match status" value="1"/>
</dbReference>
<keyword evidence="7" id="KW-0378">Hydrolase</keyword>
<dbReference type="EC" id="3.1.3.89" evidence="5"/>
<name>A0A7J3Z8R8_9CREN</name>
<dbReference type="GO" id="GO:0002953">
    <property type="term" value="F:5'-deoxynucleotidase activity"/>
    <property type="evidence" value="ECO:0007669"/>
    <property type="project" value="UniProtKB-EC"/>
</dbReference>
<evidence type="ECO:0000259" key="8">
    <source>
        <dbReference type="SMART" id="SM00471"/>
    </source>
</evidence>
<evidence type="ECO:0000313" key="9">
    <source>
        <dbReference type="EMBL" id="HHQ51067.1"/>
    </source>
</evidence>
<reference evidence="9" key="1">
    <citation type="journal article" date="2020" name="mSystems">
        <title>Genome- and Community-Level Interaction Insights into Carbon Utilization and Element Cycling Functions of Hydrothermarchaeota in Hydrothermal Sediment.</title>
        <authorList>
            <person name="Zhou Z."/>
            <person name="Liu Y."/>
            <person name="Xu W."/>
            <person name="Pan J."/>
            <person name="Luo Z.H."/>
            <person name="Li M."/>
        </authorList>
    </citation>
    <scope>NUCLEOTIDE SEQUENCE [LARGE SCALE GENOMIC DNA]</scope>
    <source>
        <strain evidence="9">SpSt-1105</strain>
    </source>
</reference>
<dbReference type="InterPro" id="IPR003607">
    <property type="entry name" value="HD/PDEase_dom"/>
</dbReference>
<accession>A0A7J3Z8R8</accession>
<comment type="caution">
    <text evidence="9">The sequence shown here is derived from an EMBL/GenBank/DDBJ whole genome shotgun (WGS) entry which is preliminary data.</text>
</comment>
<dbReference type="InterPro" id="IPR006674">
    <property type="entry name" value="HD_domain"/>
</dbReference>
<dbReference type="Pfam" id="PF13023">
    <property type="entry name" value="HD_3"/>
    <property type="match status" value="1"/>
</dbReference>